<dbReference type="Pfam" id="PF18962">
    <property type="entry name" value="Por_Secre_tail"/>
    <property type="match status" value="1"/>
</dbReference>
<dbReference type="SUPFAM" id="SSF82171">
    <property type="entry name" value="DPP6 N-terminal domain-like"/>
    <property type="match status" value="1"/>
</dbReference>
<dbReference type="InterPro" id="IPR003961">
    <property type="entry name" value="FN3_dom"/>
</dbReference>
<dbReference type="InterPro" id="IPR013431">
    <property type="entry name" value="Delta_60_rpt"/>
</dbReference>
<organism evidence="2 3">
    <name type="scientific">Fulvivirga kasyanovii</name>
    <dbReference type="NCBI Taxonomy" id="396812"/>
    <lineage>
        <taxon>Bacteria</taxon>
        <taxon>Pseudomonadati</taxon>
        <taxon>Bacteroidota</taxon>
        <taxon>Cytophagia</taxon>
        <taxon>Cytophagales</taxon>
        <taxon>Fulvivirgaceae</taxon>
        <taxon>Fulvivirga</taxon>
    </lineage>
</organism>
<comment type="caution">
    <text evidence="2">The sequence shown here is derived from an EMBL/GenBank/DDBJ whole genome shotgun (WGS) entry which is preliminary data.</text>
</comment>
<evidence type="ECO:0000259" key="1">
    <source>
        <dbReference type="Pfam" id="PF18962"/>
    </source>
</evidence>
<feature type="domain" description="Secretion system C-terminal sorting" evidence="1">
    <location>
        <begin position="661"/>
        <end position="721"/>
    </location>
</feature>
<name>A0ABW9RHI2_9BACT</name>
<evidence type="ECO:0000313" key="2">
    <source>
        <dbReference type="EMBL" id="MTI23507.1"/>
    </source>
</evidence>
<dbReference type="EMBL" id="SMLW01000212">
    <property type="protein sequence ID" value="MTI23507.1"/>
    <property type="molecule type" value="Genomic_DNA"/>
</dbReference>
<keyword evidence="3" id="KW-1185">Reference proteome</keyword>
<reference evidence="2 3" key="1">
    <citation type="submission" date="2019-02" db="EMBL/GenBank/DDBJ databases">
        <authorList>
            <person name="Goldberg S.R."/>
            <person name="Haltli B.A."/>
            <person name="Correa H."/>
            <person name="Russell K.G."/>
        </authorList>
    </citation>
    <scope>NUCLEOTIDE SEQUENCE [LARGE SCALE GENOMIC DNA]</scope>
    <source>
        <strain evidence="2 3">JCM 16186</strain>
    </source>
</reference>
<dbReference type="InterPro" id="IPR036116">
    <property type="entry name" value="FN3_sf"/>
</dbReference>
<dbReference type="SUPFAM" id="SSF49265">
    <property type="entry name" value="Fibronectin type III"/>
    <property type="match status" value="1"/>
</dbReference>
<dbReference type="InterPro" id="IPR013783">
    <property type="entry name" value="Ig-like_fold"/>
</dbReference>
<accession>A0ABW9RHI2</accession>
<dbReference type="Gene3D" id="2.80.10.50">
    <property type="match status" value="2"/>
</dbReference>
<gene>
    <name evidence="2" type="ORF">E1163_00935</name>
</gene>
<dbReference type="CDD" id="cd00063">
    <property type="entry name" value="FN3"/>
    <property type="match status" value="1"/>
</dbReference>
<dbReference type="InterPro" id="IPR026444">
    <property type="entry name" value="Secre_tail"/>
</dbReference>
<dbReference type="Proteomes" id="UP000798808">
    <property type="component" value="Unassembled WGS sequence"/>
</dbReference>
<evidence type="ECO:0000313" key="3">
    <source>
        <dbReference type="Proteomes" id="UP000798808"/>
    </source>
</evidence>
<proteinExistence type="predicted"/>
<dbReference type="NCBIfam" id="TIGR02608">
    <property type="entry name" value="delta_60_rpt"/>
    <property type="match status" value="3"/>
</dbReference>
<dbReference type="Pfam" id="PF17164">
    <property type="entry name" value="DUF5122"/>
    <property type="match status" value="4"/>
</dbReference>
<dbReference type="NCBIfam" id="TIGR04183">
    <property type="entry name" value="Por_Secre_tail"/>
    <property type="match status" value="1"/>
</dbReference>
<dbReference type="Gene3D" id="2.60.40.10">
    <property type="entry name" value="Immunoglobulins"/>
    <property type="match status" value="1"/>
</dbReference>
<sequence length="732" mass="81698">MRNPHSDRMHNIVRLDAHGELDGSFSPLYNVFEGEILDVVIQPDNKILIGGDFNLYENAPRVITRINPDGSLDNSFNATAVGIAASVEDVHLHYIDGEYKILVAGSIYSQDGSNYVLFRLNSDGTIDTKFKALPYDYTNVYAVGTLGKDTYLQYNRKLIKLDEAGNIYDLGVRVDYYVKEILFTKDNEMILGGSFSDVNGEKDAIAKLSPSGDVDQSFDVDFDGRAEINDIIELTGGSLMVVGNQSHINEIEVQQLAKINLQGVPDETFNPDLGNILKIYQAKISPDNTKIVVAGNFNNEFDIRRLRMDGSADPTFNANMEVLPSEPKIEMYFLDDGRLIIFMQYYSNGPITESVMLLPDGSVDGSFTPLYLDGYLRGVNHLTNGNFVIGYSSAVDNKTVFKIITPEGQHVAEYIQNSNRINRFVVASDEIYFFQDNVFYKINLSNAEVEQLSLVLKSIWSAPVHSFSYQQDKFFMTGDFVRAEDGIEKIAVLDKDFNLLKGYFWNVVVANWGDIKSGGYVKVLETGQILTYGELISVNDEPRTGLALLDIPINEPAIPSEVSLTKREGSIYELGWQDNSNNETGFEVQRIIYKEGEEVGAVTITITGKNTTSIELDESSKYVQYKVSAVNAVGSSKFAISNLISPPITALEARMESSVKVYPNPGNGLIYITGHKKGTIEQMIIRDSRGTKLKEFNGFLETIDIRNYPEGIYFLEVIIGQRVGHVRFVKID</sequence>
<protein>
    <submittedName>
        <fullName evidence="2">T9SS type A sorting domain-containing protein</fullName>
    </submittedName>
</protein>